<feature type="compositionally biased region" description="Pro residues" evidence="11">
    <location>
        <begin position="1087"/>
        <end position="1107"/>
    </location>
</feature>
<feature type="compositionally biased region" description="Pro residues" evidence="11">
    <location>
        <begin position="953"/>
        <end position="1001"/>
    </location>
</feature>
<evidence type="ECO:0000259" key="15">
    <source>
        <dbReference type="PROSITE" id="PS51215"/>
    </source>
</evidence>
<feature type="region of interest" description="Disordered" evidence="11">
    <location>
        <begin position="1227"/>
        <end position="1351"/>
    </location>
</feature>
<dbReference type="InterPro" id="IPR003616">
    <property type="entry name" value="Post-SET_dom"/>
</dbReference>
<dbReference type="Gene3D" id="2.170.270.10">
    <property type="entry name" value="SET domain"/>
    <property type="match status" value="1"/>
</dbReference>
<feature type="compositionally biased region" description="Low complexity" evidence="11">
    <location>
        <begin position="1108"/>
        <end position="1120"/>
    </location>
</feature>
<comment type="caution">
    <text evidence="16">The sequence shown here is derived from an EMBL/GenBank/DDBJ whole genome shotgun (WGS) entry which is preliminary data.</text>
</comment>
<feature type="domain" description="Post-SET" evidence="13">
    <location>
        <begin position="297"/>
        <end position="313"/>
    </location>
</feature>
<dbReference type="GO" id="GO:0008270">
    <property type="term" value="F:zinc ion binding"/>
    <property type="evidence" value="ECO:0007669"/>
    <property type="project" value="UniProtKB-KW"/>
</dbReference>
<feature type="compositionally biased region" description="Gly residues" evidence="11">
    <location>
        <begin position="486"/>
        <end position="495"/>
    </location>
</feature>
<feature type="domain" description="CW-type" evidence="14">
    <location>
        <begin position="8"/>
        <end position="61"/>
    </location>
</feature>
<keyword evidence="6" id="KW-0949">S-adenosyl-L-methionine</keyword>
<evidence type="ECO:0000259" key="14">
    <source>
        <dbReference type="PROSITE" id="PS51050"/>
    </source>
</evidence>
<evidence type="ECO:0000256" key="2">
    <source>
        <dbReference type="ARBA" id="ARBA00004286"/>
    </source>
</evidence>
<dbReference type="InterPro" id="IPR001214">
    <property type="entry name" value="SET_dom"/>
</dbReference>
<dbReference type="GO" id="GO:0005694">
    <property type="term" value="C:chromosome"/>
    <property type="evidence" value="ECO:0007669"/>
    <property type="project" value="UniProtKB-SubCell"/>
</dbReference>
<feature type="compositionally biased region" description="Low complexity" evidence="11">
    <location>
        <begin position="593"/>
        <end position="605"/>
    </location>
</feature>
<feature type="compositionally biased region" description="Pro residues" evidence="11">
    <location>
        <begin position="1035"/>
        <end position="1079"/>
    </location>
</feature>
<dbReference type="GO" id="GO:0005634">
    <property type="term" value="C:nucleus"/>
    <property type="evidence" value="ECO:0007669"/>
    <property type="project" value="UniProtKB-SubCell"/>
</dbReference>
<evidence type="ECO:0000256" key="5">
    <source>
        <dbReference type="ARBA" id="ARBA00022679"/>
    </source>
</evidence>
<feature type="compositionally biased region" description="Pro residues" evidence="11">
    <location>
        <begin position="1152"/>
        <end position="1167"/>
    </location>
</feature>
<evidence type="ECO:0000256" key="1">
    <source>
        <dbReference type="ARBA" id="ARBA00004123"/>
    </source>
</evidence>
<feature type="compositionally biased region" description="Basic and acidic residues" evidence="11">
    <location>
        <begin position="1011"/>
        <end position="1025"/>
    </location>
</feature>
<evidence type="ECO:0000313" key="17">
    <source>
        <dbReference type="Proteomes" id="UP000239649"/>
    </source>
</evidence>
<dbReference type="PANTHER" id="PTHR22884">
    <property type="entry name" value="SET DOMAIN PROTEINS"/>
    <property type="match status" value="1"/>
</dbReference>
<feature type="compositionally biased region" description="Low complexity" evidence="11">
    <location>
        <begin position="568"/>
        <end position="579"/>
    </location>
</feature>
<keyword evidence="10" id="KW-0539">Nucleus</keyword>
<evidence type="ECO:0000256" key="4">
    <source>
        <dbReference type="ARBA" id="ARBA00022603"/>
    </source>
</evidence>
<evidence type="ECO:0000259" key="13">
    <source>
        <dbReference type="PROSITE" id="PS50868"/>
    </source>
</evidence>
<dbReference type="InterPro" id="IPR044437">
    <property type="entry name" value="SETD2/Set2_SET"/>
</dbReference>
<evidence type="ECO:0000256" key="7">
    <source>
        <dbReference type="ARBA" id="ARBA00022723"/>
    </source>
</evidence>
<gene>
    <name evidence="16" type="ORF">C2E20_2798</name>
</gene>
<feature type="domain" description="SET" evidence="12">
    <location>
        <begin position="173"/>
        <end position="290"/>
    </location>
</feature>
<feature type="compositionally biased region" description="Low complexity" evidence="11">
    <location>
        <begin position="1328"/>
        <end position="1345"/>
    </location>
</feature>
<dbReference type="Gene3D" id="3.30.40.100">
    <property type="match status" value="1"/>
</dbReference>
<keyword evidence="5" id="KW-0808">Transferase</keyword>
<feature type="region of interest" description="Disordered" evidence="11">
    <location>
        <begin position="655"/>
        <end position="708"/>
    </location>
</feature>
<evidence type="ECO:0000259" key="12">
    <source>
        <dbReference type="PROSITE" id="PS50280"/>
    </source>
</evidence>
<dbReference type="Pfam" id="PF07496">
    <property type="entry name" value="zf-CW"/>
    <property type="match status" value="1"/>
</dbReference>
<evidence type="ECO:0000256" key="10">
    <source>
        <dbReference type="ARBA" id="ARBA00023242"/>
    </source>
</evidence>
<accession>A0A2P6VIR4</accession>
<evidence type="ECO:0000256" key="6">
    <source>
        <dbReference type="ARBA" id="ARBA00022691"/>
    </source>
</evidence>
<dbReference type="GO" id="GO:0046975">
    <property type="term" value="F:histone H3K36 methyltransferase activity"/>
    <property type="evidence" value="ECO:0007669"/>
    <property type="project" value="InterPro"/>
</dbReference>
<keyword evidence="17" id="KW-1185">Reference proteome</keyword>
<dbReference type="InterPro" id="IPR050777">
    <property type="entry name" value="SET2_Histone-Lys_MeTrsfase"/>
</dbReference>
<dbReference type="InterPro" id="IPR046341">
    <property type="entry name" value="SET_dom_sf"/>
</dbReference>
<feature type="compositionally biased region" description="Basic residues" evidence="11">
    <location>
        <begin position="446"/>
        <end position="462"/>
    </location>
</feature>
<feature type="compositionally biased region" description="Gly residues" evidence="11">
    <location>
        <begin position="1141"/>
        <end position="1150"/>
    </location>
</feature>
<dbReference type="PROSITE" id="PS50280">
    <property type="entry name" value="SET"/>
    <property type="match status" value="1"/>
</dbReference>
<organism evidence="16 17">
    <name type="scientific">Micractinium conductrix</name>
    <dbReference type="NCBI Taxonomy" id="554055"/>
    <lineage>
        <taxon>Eukaryota</taxon>
        <taxon>Viridiplantae</taxon>
        <taxon>Chlorophyta</taxon>
        <taxon>core chlorophytes</taxon>
        <taxon>Trebouxiophyceae</taxon>
        <taxon>Chlorellales</taxon>
        <taxon>Chlorellaceae</taxon>
        <taxon>Chlorella clade</taxon>
        <taxon>Micractinium</taxon>
    </lineage>
</organism>
<name>A0A2P6VIR4_9CHLO</name>
<dbReference type="PROSITE" id="PS50868">
    <property type="entry name" value="POST_SET"/>
    <property type="match status" value="1"/>
</dbReference>
<feature type="region of interest" description="Disordered" evidence="11">
    <location>
        <begin position="732"/>
        <end position="793"/>
    </location>
</feature>
<feature type="region of interest" description="Disordered" evidence="11">
    <location>
        <begin position="930"/>
        <end position="1203"/>
    </location>
</feature>
<keyword evidence="8" id="KW-0863">Zinc-finger</keyword>
<dbReference type="GO" id="GO:0032259">
    <property type="term" value="P:methylation"/>
    <property type="evidence" value="ECO:0007669"/>
    <property type="project" value="UniProtKB-KW"/>
</dbReference>
<dbReference type="PROSITE" id="PS51215">
    <property type="entry name" value="AWS"/>
    <property type="match status" value="1"/>
</dbReference>
<comment type="subcellular location">
    <subcellularLocation>
        <location evidence="2">Chromosome</location>
    </subcellularLocation>
    <subcellularLocation>
        <location evidence="1">Nucleus</location>
    </subcellularLocation>
</comment>
<dbReference type="SMART" id="SM00570">
    <property type="entry name" value="AWS"/>
    <property type="match status" value="1"/>
</dbReference>
<dbReference type="CDD" id="cd19172">
    <property type="entry name" value="SET_SETD2"/>
    <property type="match status" value="1"/>
</dbReference>
<feature type="compositionally biased region" description="Gly residues" evidence="11">
    <location>
        <begin position="73"/>
        <end position="88"/>
    </location>
</feature>
<feature type="region of interest" description="Disordered" evidence="11">
    <location>
        <begin position="409"/>
        <end position="502"/>
    </location>
</feature>
<feature type="compositionally biased region" description="Acidic residues" evidence="11">
    <location>
        <begin position="416"/>
        <end position="425"/>
    </location>
</feature>
<dbReference type="Pfam" id="PF17907">
    <property type="entry name" value="AWS"/>
    <property type="match status" value="1"/>
</dbReference>
<dbReference type="Proteomes" id="UP000239649">
    <property type="component" value="Unassembled WGS sequence"/>
</dbReference>
<dbReference type="SUPFAM" id="SSF82199">
    <property type="entry name" value="SET domain"/>
    <property type="match status" value="1"/>
</dbReference>
<feature type="compositionally biased region" description="Low complexity" evidence="11">
    <location>
        <begin position="1227"/>
        <end position="1285"/>
    </location>
</feature>
<evidence type="ECO:0000256" key="3">
    <source>
        <dbReference type="ARBA" id="ARBA00022454"/>
    </source>
</evidence>
<reference evidence="16 17" key="1">
    <citation type="journal article" date="2018" name="Plant J.">
        <title>Genome sequences of Chlorella sorokiniana UTEX 1602 and Micractinium conductrix SAG 241.80: implications to maltose excretion by a green alga.</title>
        <authorList>
            <person name="Arriola M.B."/>
            <person name="Velmurugan N."/>
            <person name="Zhang Y."/>
            <person name="Plunkett M.H."/>
            <person name="Hondzo H."/>
            <person name="Barney B.M."/>
        </authorList>
    </citation>
    <scope>NUCLEOTIDE SEQUENCE [LARGE SCALE GENOMIC DNA]</scope>
    <source>
        <strain evidence="16 17">SAG 241.80</strain>
    </source>
</reference>
<dbReference type="InterPro" id="IPR011124">
    <property type="entry name" value="Znf_CW"/>
</dbReference>
<keyword evidence="4" id="KW-0489">Methyltransferase</keyword>
<dbReference type="Pfam" id="PF00856">
    <property type="entry name" value="SET"/>
    <property type="match status" value="1"/>
</dbReference>
<feature type="region of interest" description="Disordered" evidence="11">
    <location>
        <begin position="71"/>
        <end position="97"/>
    </location>
</feature>
<dbReference type="STRING" id="554055.A0A2P6VIR4"/>
<evidence type="ECO:0000256" key="8">
    <source>
        <dbReference type="ARBA" id="ARBA00022771"/>
    </source>
</evidence>
<feature type="compositionally biased region" description="Basic and acidic residues" evidence="11">
    <location>
        <begin position="780"/>
        <end position="793"/>
    </location>
</feature>
<dbReference type="SMART" id="SM00317">
    <property type="entry name" value="SET"/>
    <property type="match status" value="1"/>
</dbReference>
<evidence type="ECO:0000313" key="16">
    <source>
        <dbReference type="EMBL" id="PSC73979.1"/>
    </source>
</evidence>
<dbReference type="OrthoDB" id="2422440at2759"/>
<evidence type="ECO:0000256" key="9">
    <source>
        <dbReference type="ARBA" id="ARBA00022833"/>
    </source>
</evidence>
<dbReference type="PROSITE" id="PS51050">
    <property type="entry name" value="ZF_CW"/>
    <property type="match status" value="1"/>
</dbReference>
<dbReference type="InterPro" id="IPR006560">
    <property type="entry name" value="AWS_dom"/>
</dbReference>
<feature type="compositionally biased region" description="Polar residues" evidence="11">
    <location>
        <begin position="556"/>
        <end position="567"/>
    </location>
</feature>
<feature type="domain" description="AWS" evidence="15">
    <location>
        <begin position="118"/>
        <end position="171"/>
    </location>
</feature>
<feature type="region of interest" description="Disordered" evidence="11">
    <location>
        <begin position="551"/>
        <end position="607"/>
    </location>
</feature>
<dbReference type="EMBL" id="LHPF02000005">
    <property type="protein sequence ID" value="PSC73979.1"/>
    <property type="molecule type" value="Genomic_DNA"/>
</dbReference>
<evidence type="ECO:0000256" key="11">
    <source>
        <dbReference type="SAM" id="MobiDB-lite"/>
    </source>
</evidence>
<keyword evidence="9" id="KW-0862">Zinc</keyword>
<keyword evidence="3" id="KW-0158">Chromosome</keyword>
<proteinExistence type="predicted"/>
<keyword evidence="7" id="KW-0479">Metal-binding</keyword>
<protein>
    <submittedName>
        <fullName evidence="16">Histone-lysine N-methyltransferase ASHH2</fullName>
    </submittedName>
</protein>
<sequence>MAGHDKPVAELQSWVQCDACSKWRRVPQSLADSLPDDVKWFCAANPDTAHNNCAVDQELTDAEIDRLQAENEQGGGAGGGGTGGGGGDAPQQHKRPPVWQLITSNNYTHRERKEQDEDDIMICQCKKVWATDHTSVGCGPECLNRMLNIECVEEYCPSGHRCSNRMFTKREYSNIEVKRAGAKGFGLFAAADLKAGQFIIEYLGEVLEEDEYHRRKEYFIQMGQRHFYFMNVGNGEVIDASRRGNLGRFINHSCEPNCETQKWVVHGELAIGLFTLVDIPKGTELTFDYNFERYGDKPMKCLCGSKSCRGVIGGAQDRESSAAARAALEAAAVDPTQLEEDPDYIMVTEKERDASLMAILDRVVGLGWEKGWTPKLSQRLNKLAVQHGVDLASLSDDEEEGAATAIAAASSGMNGPEEEEEEEYADPLSPAVRKAARGKAGAGKAGGRKQQQKGRKPARQRKAAAVSEDEDWQAELSEASSDEGGAEAGEGGEGSPGDSDDDMAAVAARLGRASSQGAQAAAKAAAAAAAATAVPFRKRLKRFVRAAAAAEAASTPVGSTGSRSRLGSASKPSQSVASSTPGSAGGLLIPKRAAAGPATPAGSTSFVKRRSEIDRRLDELVNASGRLRDTHPDVVIRVLRLFNLCEIGPIVSKMDSGGDQDSLGGPPRPASAGTQRSDGSGGSLPRNGSGSVTDMHALAPLPRPDSGGSLAAQAAAALAAQAAAALQAQAAALGGGGGGGGQREEGELPSPEPSPEQRGAPQHHHLQPPAASPPQGSPGKEARGERSRRAEVASRVRAAWDEAQRSGTLSARQSARIADFSLLLEVVLKTNTLSARKDFVKCGILRQLLGVVGGNTGKQYGTILKKVLRVVESLPLTADDLHHTRSAHGSFADLLREMSQSTDFEIRSTSYGLLKKFPVQDCTRPVASDPLYSAAGSSRGRQLPPTPGSAGGLPPPPGQQWRGGPPPPMALMPGMPPPGASGPFGGPPRDGPPPPPPPPPGHYGSPMQHLPPRDMPPRDGWRRDAMPPSRFGPGRLPPGAHPMGPGRPGPPPMGRPPPPGLPPPHHYQPQQHLPPPHHFPPGEEPHGVPPQQHPGMGRPPQPPPAPGATPGANGTTPGAGDSSRKRSRWDQAGPAAAAGAPGAGAPGGAPGEAPPPGSAAPRGPPGFGPAWQQEPPSKRPATGAEERPNGLHGGGSFAQALDSAHSWDVESQFALGTAGSYLGAAAAAGGDQNMSPDAAPSAAPARTYSPVASPARAASGPGPARPASAAYSYGSGGRAAAPASANGGGGVHVSPMSDEEGQAQANGGGGGGAAEEPPAAAWGVQQDAEPAAGLASAASLQLPPGGEWPEAWDEPDASFAVYVADMVRRRVGKYAQPDHPMRITQDEAGQLYTKIRREILGKEQSAYRDRQAAGAFKPIERSKLEIKIREFTRDSIRRYHERHGNFF</sequence>